<dbReference type="Proteomes" id="UP000824108">
    <property type="component" value="Unassembled WGS sequence"/>
</dbReference>
<organism evidence="1 2">
    <name type="scientific">Candidatus Bacteroides merdavium</name>
    <dbReference type="NCBI Taxonomy" id="2838472"/>
    <lineage>
        <taxon>Bacteria</taxon>
        <taxon>Pseudomonadati</taxon>
        <taxon>Bacteroidota</taxon>
        <taxon>Bacteroidia</taxon>
        <taxon>Bacteroidales</taxon>
        <taxon>Bacteroidaceae</taxon>
        <taxon>Bacteroides</taxon>
    </lineage>
</organism>
<evidence type="ECO:0000313" key="1">
    <source>
        <dbReference type="EMBL" id="HIZ91679.1"/>
    </source>
</evidence>
<evidence type="ECO:0000313" key="2">
    <source>
        <dbReference type="Proteomes" id="UP000824108"/>
    </source>
</evidence>
<dbReference type="EMBL" id="DXAV01000051">
    <property type="protein sequence ID" value="HIZ91679.1"/>
    <property type="molecule type" value="Genomic_DNA"/>
</dbReference>
<protein>
    <submittedName>
        <fullName evidence="1">Uncharacterized protein</fullName>
    </submittedName>
</protein>
<reference evidence="1" key="2">
    <citation type="submission" date="2021-04" db="EMBL/GenBank/DDBJ databases">
        <authorList>
            <person name="Gilroy R."/>
        </authorList>
    </citation>
    <scope>NUCLEOTIDE SEQUENCE</scope>
    <source>
        <strain evidence="1">CHK118-2852</strain>
    </source>
</reference>
<dbReference type="AlphaFoldDB" id="A0A9D2GYG3"/>
<accession>A0A9D2GYG3</accession>
<reference evidence="1" key="1">
    <citation type="journal article" date="2021" name="PeerJ">
        <title>Extensive microbial diversity within the chicken gut microbiome revealed by metagenomics and culture.</title>
        <authorList>
            <person name="Gilroy R."/>
            <person name="Ravi A."/>
            <person name="Getino M."/>
            <person name="Pursley I."/>
            <person name="Horton D.L."/>
            <person name="Alikhan N.F."/>
            <person name="Baker D."/>
            <person name="Gharbi K."/>
            <person name="Hall N."/>
            <person name="Watson M."/>
            <person name="Adriaenssens E.M."/>
            <person name="Foster-Nyarko E."/>
            <person name="Jarju S."/>
            <person name="Secka A."/>
            <person name="Antonio M."/>
            <person name="Oren A."/>
            <person name="Chaudhuri R.R."/>
            <person name="La Ragione R."/>
            <person name="Hildebrand F."/>
            <person name="Pallen M.J."/>
        </authorList>
    </citation>
    <scope>NUCLEOTIDE SEQUENCE</scope>
    <source>
        <strain evidence="1">CHK118-2852</strain>
    </source>
</reference>
<comment type="caution">
    <text evidence="1">The sequence shown here is derived from an EMBL/GenBank/DDBJ whole genome shotgun (WGS) entry which is preliminary data.</text>
</comment>
<proteinExistence type="predicted"/>
<name>A0A9D2GYG3_9BACE</name>
<sequence length="67" mass="7858">MEKPKIYGKSEDLKAEMHEPVAAYGKPSETVHDVIPDYVWEDVRIGLEQYRRGECRGVEEFLKKYGR</sequence>
<gene>
    <name evidence="1" type="ORF">H9807_06135</name>
</gene>